<dbReference type="InterPro" id="IPR002557">
    <property type="entry name" value="Chitin-bd_dom"/>
</dbReference>
<name>A0A7R9LHZ7_9ACAR</name>
<keyword evidence="1" id="KW-0732">Signal</keyword>
<evidence type="ECO:0000313" key="4">
    <source>
        <dbReference type="Proteomes" id="UP000728032"/>
    </source>
</evidence>
<reference evidence="3" key="1">
    <citation type="submission" date="2020-11" db="EMBL/GenBank/DDBJ databases">
        <authorList>
            <person name="Tran Van P."/>
        </authorList>
    </citation>
    <scope>NUCLEOTIDE SEQUENCE</scope>
</reference>
<dbReference type="GO" id="GO:0008061">
    <property type="term" value="F:chitin binding"/>
    <property type="evidence" value="ECO:0007669"/>
    <property type="project" value="InterPro"/>
</dbReference>
<evidence type="ECO:0000259" key="2">
    <source>
        <dbReference type="SMART" id="SM00494"/>
    </source>
</evidence>
<feature type="domain" description="Chitin-binding type-2" evidence="2">
    <location>
        <begin position="81"/>
        <end position="135"/>
    </location>
</feature>
<feature type="domain" description="Chitin-binding type-2" evidence="2">
    <location>
        <begin position="16"/>
        <end position="78"/>
    </location>
</feature>
<feature type="domain" description="Chitin-binding type-2" evidence="2">
    <location>
        <begin position="136"/>
        <end position="184"/>
    </location>
</feature>
<keyword evidence="4" id="KW-1185">Reference proteome</keyword>
<dbReference type="GO" id="GO:0005576">
    <property type="term" value="C:extracellular region"/>
    <property type="evidence" value="ECO:0007669"/>
    <property type="project" value="InterPro"/>
</dbReference>
<accession>A0A7R9LHZ7</accession>
<dbReference type="Proteomes" id="UP000728032">
    <property type="component" value="Unassembled WGS sequence"/>
</dbReference>
<gene>
    <name evidence="3" type="ORF">ONB1V03_LOCUS3395</name>
</gene>
<dbReference type="SUPFAM" id="SSF57625">
    <property type="entry name" value="Invertebrate chitin-binding proteins"/>
    <property type="match status" value="2"/>
</dbReference>
<dbReference type="AlphaFoldDB" id="A0A7R9LHZ7"/>
<dbReference type="OrthoDB" id="6533673at2759"/>
<protein>
    <recommendedName>
        <fullName evidence="2">Chitin-binding type-2 domain-containing protein</fullName>
    </recommendedName>
</protein>
<dbReference type="SMART" id="SM00494">
    <property type="entry name" value="ChtBD2"/>
    <property type="match status" value="3"/>
</dbReference>
<evidence type="ECO:0000313" key="3">
    <source>
        <dbReference type="EMBL" id="CAD7642061.1"/>
    </source>
</evidence>
<dbReference type="InterPro" id="IPR036508">
    <property type="entry name" value="Chitin-bd_dom_sf"/>
</dbReference>
<organism evidence="3">
    <name type="scientific">Oppiella nova</name>
    <dbReference type="NCBI Taxonomy" id="334625"/>
    <lineage>
        <taxon>Eukaryota</taxon>
        <taxon>Metazoa</taxon>
        <taxon>Ecdysozoa</taxon>
        <taxon>Arthropoda</taxon>
        <taxon>Chelicerata</taxon>
        <taxon>Arachnida</taxon>
        <taxon>Acari</taxon>
        <taxon>Acariformes</taxon>
        <taxon>Sarcoptiformes</taxon>
        <taxon>Oribatida</taxon>
        <taxon>Brachypylina</taxon>
        <taxon>Oppioidea</taxon>
        <taxon>Oppiidae</taxon>
        <taxon>Oppiella</taxon>
    </lineage>
</organism>
<proteinExistence type="predicted"/>
<sequence length="185" mass="21819">MKMMSKLLLFVSLLVAVCQADNSPFDDWCSRWSYAPYDADPTEYYECDWEPDQRTYQVHLRHCPEKAIWSQKHRKCQMWDTVCPVDGYIAHPTDPTAYFQCDTIAGQGWHLLLKQCPNKTFWSESNKQCESTATDFYCWVGYMPHETDPHEYYQCQQGHPGWITTLMHCPAQTTWVQSHWRCDGV</sequence>
<dbReference type="Pfam" id="PF01607">
    <property type="entry name" value="CBM_14"/>
    <property type="match status" value="2"/>
</dbReference>
<dbReference type="Gene3D" id="2.170.140.10">
    <property type="entry name" value="Chitin binding domain"/>
    <property type="match status" value="2"/>
</dbReference>
<evidence type="ECO:0000256" key="1">
    <source>
        <dbReference type="SAM" id="SignalP"/>
    </source>
</evidence>
<dbReference type="EMBL" id="CAJPVJ010000993">
    <property type="protein sequence ID" value="CAG2163831.1"/>
    <property type="molecule type" value="Genomic_DNA"/>
</dbReference>
<feature type="chain" id="PRO_5036211254" description="Chitin-binding type-2 domain-containing protein" evidence="1">
    <location>
        <begin position="21"/>
        <end position="185"/>
    </location>
</feature>
<dbReference type="EMBL" id="OC915818">
    <property type="protein sequence ID" value="CAD7642061.1"/>
    <property type="molecule type" value="Genomic_DNA"/>
</dbReference>
<feature type="signal peptide" evidence="1">
    <location>
        <begin position="1"/>
        <end position="20"/>
    </location>
</feature>